<evidence type="ECO:0000313" key="6">
    <source>
        <dbReference type="EMBL" id="NEM97134.1"/>
    </source>
</evidence>
<sequence>MHVQPKIVVIGGSWGGVKASLQLLEDLPANYSLPVVLVLHRLRNQEGQLQELFDLKLRLKAVEIEDKDILQSGYLYLAPPNYHVLLENDQSFALDDSELENYSRPAIDVTFKSAADVYGDQVIGIVLSGASEDGSSGLNYIFGKGGTVIVQEPREAEIETMPLAAIKATPGCRVMRLTEIKAFLQSLHVN</sequence>
<evidence type="ECO:0000256" key="2">
    <source>
        <dbReference type="ARBA" id="ARBA00039140"/>
    </source>
</evidence>
<dbReference type="AlphaFoldDB" id="A0A6B3LUF5"/>
<evidence type="ECO:0000259" key="5">
    <source>
        <dbReference type="PROSITE" id="PS50122"/>
    </source>
</evidence>
<dbReference type="PROSITE" id="PS50122">
    <property type="entry name" value="CHEB"/>
    <property type="match status" value="1"/>
</dbReference>
<dbReference type="RefSeq" id="WP_163913249.1">
    <property type="nucleotide sequence ID" value="NZ_JAAGWD010000002.1"/>
</dbReference>
<gene>
    <name evidence="6" type="ORF">GXP69_05455</name>
</gene>
<dbReference type="SUPFAM" id="SSF52738">
    <property type="entry name" value="Methylesterase CheB, C-terminal domain"/>
    <property type="match status" value="1"/>
</dbReference>
<keyword evidence="1 4" id="KW-0378">Hydrolase</keyword>
<evidence type="ECO:0000256" key="3">
    <source>
        <dbReference type="ARBA" id="ARBA00048267"/>
    </source>
</evidence>
<dbReference type="EMBL" id="JAAGWD010000002">
    <property type="protein sequence ID" value="NEM97134.1"/>
    <property type="molecule type" value="Genomic_DNA"/>
</dbReference>
<keyword evidence="4" id="KW-0145">Chemotaxis</keyword>
<comment type="caution">
    <text evidence="6">The sequence shown here is derived from an EMBL/GenBank/DDBJ whole genome shotgun (WGS) entry which is preliminary data.</text>
</comment>
<dbReference type="GO" id="GO:0008984">
    <property type="term" value="F:protein-glutamate methylesterase activity"/>
    <property type="evidence" value="ECO:0007669"/>
    <property type="project" value="UniProtKB-EC"/>
</dbReference>
<dbReference type="GO" id="GO:0006935">
    <property type="term" value="P:chemotaxis"/>
    <property type="evidence" value="ECO:0007669"/>
    <property type="project" value="UniProtKB-UniRule"/>
</dbReference>
<dbReference type="GO" id="GO:0005737">
    <property type="term" value="C:cytoplasm"/>
    <property type="evidence" value="ECO:0007669"/>
    <property type="project" value="InterPro"/>
</dbReference>
<evidence type="ECO:0000256" key="1">
    <source>
        <dbReference type="ARBA" id="ARBA00022801"/>
    </source>
</evidence>
<feature type="domain" description="CheB-type methylesterase" evidence="5">
    <location>
        <begin position="1"/>
        <end position="186"/>
    </location>
</feature>
<dbReference type="InterPro" id="IPR035909">
    <property type="entry name" value="CheB_C"/>
</dbReference>
<evidence type="ECO:0000313" key="7">
    <source>
        <dbReference type="Proteomes" id="UP000474777"/>
    </source>
</evidence>
<proteinExistence type="predicted"/>
<feature type="active site" evidence="4">
    <location>
        <position position="13"/>
    </location>
</feature>
<name>A0A6B3LUF5_9BACT</name>
<keyword evidence="7" id="KW-1185">Reference proteome</keyword>
<accession>A0A6B3LUF5</accession>
<feature type="active site" evidence="4">
    <location>
        <position position="133"/>
    </location>
</feature>
<dbReference type="CDD" id="cd16433">
    <property type="entry name" value="CheB"/>
    <property type="match status" value="1"/>
</dbReference>
<feature type="active site" evidence="4">
    <location>
        <position position="40"/>
    </location>
</feature>
<dbReference type="GO" id="GO:0000156">
    <property type="term" value="F:phosphorelay response regulator activity"/>
    <property type="evidence" value="ECO:0007669"/>
    <property type="project" value="InterPro"/>
</dbReference>
<reference evidence="6 7" key="1">
    <citation type="submission" date="2020-02" db="EMBL/GenBank/DDBJ databases">
        <authorList>
            <person name="Kim M.K."/>
        </authorList>
    </citation>
    <scope>NUCLEOTIDE SEQUENCE [LARGE SCALE GENOMIC DNA]</scope>
    <source>
        <strain evidence="6 7">BT327</strain>
    </source>
</reference>
<dbReference type="Proteomes" id="UP000474777">
    <property type="component" value="Unassembled WGS sequence"/>
</dbReference>
<organism evidence="6 7">
    <name type="scientific">Pontibacter burrus</name>
    <dbReference type="NCBI Taxonomy" id="2704466"/>
    <lineage>
        <taxon>Bacteria</taxon>
        <taxon>Pseudomonadati</taxon>
        <taxon>Bacteroidota</taxon>
        <taxon>Cytophagia</taxon>
        <taxon>Cytophagales</taxon>
        <taxon>Hymenobacteraceae</taxon>
        <taxon>Pontibacter</taxon>
    </lineage>
</organism>
<dbReference type="PANTHER" id="PTHR42872">
    <property type="entry name" value="PROTEIN-GLUTAMATE METHYLESTERASE/PROTEIN-GLUTAMINE GLUTAMINASE"/>
    <property type="match status" value="1"/>
</dbReference>
<evidence type="ECO:0000256" key="4">
    <source>
        <dbReference type="PROSITE-ProRule" id="PRU00050"/>
    </source>
</evidence>
<comment type="catalytic activity">
    <reaction evidence="3">
        <text>[protein]-L-glutamate 5-O-methyl ester + H2O = L-glutamyl-[protein] + methanol + H(+)</text>
        <dbReference type="Rhea" id="RHEA:23236"/>
        <dbReference type="Rhea" id="RHEA-COMP:10208"/>
        <dbReference type="Rhea" id="RHEA-COMP:10311"/>
        <dbReference type="ChEBI" id="CHEBI:15377"/>
        <dbReference type="ChEBI" id="CHEBI:15378"/>
        <dbReference type="ChEBI" id="CHEBI:17790"/>
        <dbReference type="ChEBI" id="CHEBI:29973"/>
        <dbReference type="ChEBI" id="CHEBI:82795"/>
        <dbReference type="EC" id="3.1.1.61"/>
    </reaction>
</comment>
<protein>
    <recommendedName>
        <fullName evidence="2">protein-glutamate methylesterase</fullName>
        <ecNumber evidence="2">3.1.1.61</ecNumber>
    </recommendedName>
</protein>
<dbReference type="PANTHER" id="PTHR42872:SF6">
    <property type="entry name" value="PROTEIN-GLUTAMATE METHYLESTERASE_PROTEIN-GLUTAMINE GLUTAMINASE"/>
    <property type="match status" value="1"/>
</dbReference>
<dbReference type="InterPro" id="IPR000673">
    <property type="entry name" value="Sig_transdc_resp-reg_Me-estase"/>
</dbReference>
<dbReference type="Pfam" id="PF01339">
    <property type="entry name" value="CheB_methylest"/>
    <property type="match status" value="1"/>
</dbReference>
<dbReference type="Gene3D" id="3.40.50.180">
    <property type="entry name" value="Methylesterase CheB, C-terminal domain"/>
    <property type="match status" value="1"/>
</dbReference>
<dbReference type="EC" id="3.1.1.61" evidence="2"/>